<evidence type="ECO:0000313" key="1">
    <source>
        <dbReference type="EMBL" id="KAF5323084.1"/>
    </source>
</evidence>
<name>A0A8H5F474_9AGAR</name>
<reference evidence="1 2" key="1">
    <citation type="journal article" date="2020" name="ISME J.">
        <title>Uncovering the hidden diversity of litter-decomposition mechanisms in mushroom-forming fungi.</title>
        <authorList>
            <person name="Floudas D."/>
            <person name="Bentzer J."/>
            <person name="Ahren D."/>
            <person name="Johansson T."/>
            <person name="Persson P."/>
            <person name="Tunlid A."/>
        </authorList>
    </citation>
    <scope>NUCLEOTIDE SEQUENCE [LARGE SCALE GENOMIC DNA]</scope>
    <source>
        <strain evidence="1 2">CBS 175.51</strain>
    </source>
</reference>
<proteinExistence type="predicted"/>
<keyword evidence="2" id="KW-1185">Reference proteome</keyword>
<dbReference type="Proteomes" id="UP000541558">
    <property type="component" value="Unassembled WGS sequence"/>
</dbReference>
<gene>
    <name evidence="1" type="ORF">D9611_009272</name>
</gene>
<accession>A0A8H5F474</accession>
<evidence type="ECO:0000313" key="2">
    <source>
        <dbReference type="Proteomes" id="UP000541558"/>
    </source>
</evidence>
<sequence>MPGTTSTSPISVCRSEASRIRNQWEYPYEAFPKNVIRHKFPAGEYTTLEELLTGLIPMRDDNPLKSIVLGHPTFASDAVQDYIGAYLNYKSAVDEEARSSALEGVRKAKLNVDTSIEVAHFLPDDQRAYLGQFFKQTTLRCYLRHEAA</sequence>
<protein>
    <submittedName>
        <fullName evidence="1">Uncharacterized protein</fullName>
    </submittedName>
</protein>
<comment type="caution">
    <text evidence="1">The sequence shown here is derived from an EMBL/GenBank/DDBJ whole genome shotgun (WGS) entry which is preliminary data.</text>
</comment>
<dbReference type="EMBL" id="JAACJK010000167">
    <property type="protein sequence ID" value="KAF5323084.1"/>
    <property type="molecule type" value="Genomic_DNA"/>
</dbReference>
<dbReference type="AlphaFoldDB" id="A0A8H5F474"/>
<organism evidence="1 2">
    <name type="scientific">Ephemerocybe angulata</name>
    <dbReference type="NCBI Taxonomy" id="980116"/>
    <lineage>
        <taxon>Eukaryota</taxon>
        <taxon>Fungi</taxon>
        <taxon>Dikarya</taxon>
        <taxon>Basidiomycota</taxon>
        <taxon>Agaricomycotina</taxon>
        <taxon>Agaricomycetes</taxon>
        <taxon>Agaricomycetidae</taxon>
        <taxon>Agaricales</taxon>
        <taxon>Agaricineae</taxon>
        <taxon>Psathyrellaceae</taxon>
        <taxon>Ephemerocybe</taxon>
    </lineage>
</organism>